<accession>A0A1F6TZ17</accession>
<feature type="transmembrane region" description="Helical" evidence="1">
    <location>
        <begin position="42"/>
        <end position="61"/>
    </location>
</feature>
<keyword evidence="1" id="KW-0472">Membrane</keyword>
<comment type="caution">
    <text evidence="2">The sequence shown here is derived from an EMBL/GenBank/DDBJ whole genome shotgun (WGS) entry which is preliminary data.</text>
</comment>
<dbReference type="EMBL" id="MFTA01000088">
    <property type="protein sequence ID" value="OGI50347.1"/>
    <property type="molecule type" value="Genomic_DNA"/>
</dbReference>
<organism evidence="2 3">
    <name type="scientific">Candidatus Muproteobacteria bacterium RIFCSPHIGHO2_02_FULL_65_16</name>
    <dbReference type="NCBI Taxonomy" id="1817766"/>
    <lineage>
        <taxon>Bacteria</taxon>
        <taxon>Pseudomonadati</taxon>
        <taxon>Pseudomonadota</taxon>
        <taxon>Candidatus Muproteobacteria</taxon>
    </lineage>
</organism>
<keyword evidence="1" id="KW-0812">Transmembrane</keyword>
<evidence type="ECO:0000313" key="2">
    <source>
        <dbReference type="EMBL" id="OGI50347.1"/>
    </source>
</evidence>
<keyword evidence="1" id="KW-1133">Transmembrane helix</keyword>
<gene>
    <name evidence="2" type="ORF">A3B81_02665</name>
</gene>
<evidence type="ECO:0000313" key="3">
    <source>
        <dbReference type="Proteomes" id="UP000179362"/>
    </source>
</evidence>
<sequence>MGSLIIVKWHGELVPSQHAHEELKLLYEVTVKDLEFFKKQQWLVTYYGILVFGGLVTLAKITTLEKWAFFSVAGLTFLLCSLLLSTLEHSIGVGVGRVRLELCRDV</sequence>
<protein>
    <submittedName>
        <fullName evidence="2">Uncharacterized protein</fullName>
    </submittedName>
</protein>
<dbReference type="Proteomes" id="UP000179362">
    <property type="component" value="Unassembled WGS sequence"/>
</dbReference>
<proteinExistence type="predicted"/>
<feature type="transmembrane region" description="Helical" evidence="1">
    <location>
        <begin position="67"/>
        <end position="87"/>
    </location>
</feature>
<reference evidence="2 3" key="1">
    <citation type="journal article" date="2016" name="Nat. Commun.">
        <title>Thousands of microbial genomes shed light on interconnected biogeochemical processes in an aquifer system.</title>
        <authorList>
            <person name="Anantharaman K."/>
            <person name="Brown C.T."/>
            <person name="Hug L.A."/>
            <person name="Sharon I."/>
            <person name="Castelle C.J."/>
            <person name="Probst A.J."/>
            <person name="Thomas B.C."/>
            <person name="Singh A."/>
            <person name="Wilkins M.J."/>
            <person name="Karaoz U."/>
            <person name="Brodie E.L."/>
            <person name="Williams K.H."/>
            <person name="Hubbard S.S."/>
            <person name="Banfield J.F."/>
        </authorList>
    </citation>
    <scope>NUCLEOTIDE SEQUENCE [LARGE SCALE GENOMIC DNA]</scope>
</reference>
<dbReference type="AlphaFoldDB" id="A0A1F6TZ17"/>
<evidence type="ECO:0000256" key="1">
    <source>
        <dbReference type="SAM" id="Phobius"/>
    </source>
</evidence>
<name>A0A1F6TZ17_9PROT</name>